<dbReference type="RefSeq" id="WP_201940368.1">
    <property type="nucleotide sequence ID" value="NZ_JAERSG010000007.1"/>
</dbReference>
<comment type="caution">
    <text evidence="2">The sequence shown here is derived from an EMBL/GenBank/DDBJ whole genome shotgun (WGS) entry which is preliminary data.</text>
</comment>
<sequence>MTLQLDPAALDSAALILETTGTDLADAAPALRTRPDAGVSTDEAATALASLAEAVTAVAQEAGSMAESVRTTAADVRATDRASADASHQRAQGLVP</sequence>
<evidence type="ECO:0000313" key="3">
    <source>
        <dbReference type="Proteomes" id="UP000636918"/>
    </source>
</evidence>
<feature type="region of interest" description="Disordered" evidence="1">
    <location>
        <begin position="64"/>
        <end position="96"/>
    </location>
</feature>
<reference evidence="2 3" key="1">
    <citation type="submission" date="2021-01" db="EMBL/GenBank/DDBJ databases">
        <title>Genome seq and assembly of Nocardiodes sp. G10.</title>
        <authorList>
            <person name="Chhetri G."/>
        </authorList>
    </citation>
    <scope>NUCLEOTIDE SEQUENCE [LARGE SCALE GENOMIC DNA]</scope>
    <source>
        <strain evidence="2 3">G10</strain>
    </source>
</reference>
<gene>
    <name evidence="2" type="ORF">JI751_19520</name>
</gene>
<dbReference type="Proteomes" id="UP000636918">
    <property type="component" value="Unassembled WGS sequence"/>
</dbReference>
<proteinExistence type="predicted"/>
<evidence type="ECO:0000313" key="2">
    <source>
        <dbReference type="EMBL" id="MBL0749818.1"/>
    </source>
</evidence>
<evidence type="ECO:0000256" key="1">
    <source>
        <dbReference type="SAM" id="MobiDB-lite"/>
    </source>
</evidence>
<accession>A0ABS1LEK6</accession>
<keyword evidence="3" id="KW-1185">Reference proteome</keyword>
<protein>
    <recommendedName>
        <fullName evidence="4">ESX-1 secretion-associated protein</fullName>
    </recommendedName>
</protein>
<name>A0ABS1LEK6_9ACTN</name>
<evidence type="ECO:0008006" key="4">
    <source>
        <dbReference type="Google" id="ProtNLM"/>
    </source>
</evidence>
<organism evidence="2 3">
    <name type="scientific">Nocardioides baculatus</name>
    <dbReference type="NCBI Taxonomy" id="2801337"/>
    <lineage>
        <taxon>Bacteria</taxon>
        <taxon>Bacillati</taxon>
        <taxon>Actinomycetota</taxon>
        <taxon>Actinomycetes</taxon>
        <taxon>Propionibacteriales</taxon>
        <taxon>Nocardioidaceae</taxon>
        <taxon>Nocardioides</taxon>
    </lineage>
</organism>
<dbReference type="EMBL" id="JAERSG010000007">
    <property type="protein sequence ID" value="MBL0749818.1"/>
    <property type="molecule type" value="Genomic_DNA"/>
</dbReference>